<evidence type="ECO:0000313" key="9">
    <source>
        <dbReference type="Proteomes" id="UP000738431"/>
    </source>
</evidence>
<evidence type="ECO:0000256" key="5">
    <source>
        <dbReference type="ARBA" id="ARBA00022801"/>
    </source>
</evidence>
<dbReference type="InterPro" id="IPR019757">
    <property type="entry name" value="Pept_S26A_signal_pept_1_Lys-AS"/>
</dbReference>
<dbReference type="CDD" id="cd06530">
    <property type="entry name" value="S26_SPase_I"/>
    <property type="match status" value="1"/>
</dbReference>
<evidence type="ECO:0000256" key="4">
    <source>
        <dbReference type="ARBA" id="ARBA00019232"/>
    </source>
</evidence>
<keyword evidence="5 6" id="KW-0378">Hydrolase</keyword>
<name>A0ABZ1C620_9BACT</name>
<dbReference type="Proteomes" id="UP000738431">
    <property type="component" value="Chromosome"/>
</dbReference>
<dbReference type="PANTHER" id="PTHR43390:SF1">
    <property type="entry name" value="CHLOROPLAST PROCESSING PEPTIDASE"/>
    <property type="match status" value="1"/>
</dbReference>
<dbReference type="PROSITE" id="PS00760">
    <property type="entry name" value="SPASE_I_2"/>
    <property type="match status" value="1"/>
</dbReference>
<dbReference type="EMBL" id="CP139781">
    <property type="protein sequence ID" value="WRQ87176.1"/>
    <property type="molecule type" value="Genomic_DNA"/>
</dbReference>
<sequence length="243" mass="27883">MHPSSAAQLWRDRVRPYLQHQWRAWRGYVLFFCFVWVPLRSSVIDYSPVPTGSMNPTILEGDVVWVDKLAYDLRVPLTPWSLQHRADPKRGDIIVVLSPAAERTRLVKRVIGIPGDTLAMHGQQLYLNGEAVTYQAPGSDYGSMIAEELRPHAYFAEEHLPDRPEHAVMGLRIRVARQDWGPVTVPPGKLFLMGDSRDNSTDSRRFGFADRNDVLGQAKGVLLSWDINDTYLPRWQRWLEPLR</sequence>
<dbReference type="InterPro" id="IPR019533">
    <property type="entry name" value="Peptidase_S26"/>
</dbReference>
<comment type="similarity">
    <text evidence="2 6">Belongs to the peptidase S26 family.</text>
</comment>
<dbReference type="PANTHER" id="PTHR43390">
    <property type="entry name" value="SIGNAL PEPTIDASE I"/>
    <property type="match status" value="1"/>
</dbReference>
<dbReference type="InterPro" id="IPR036286">
    <property type="entry name" value="LexA/Signal_pep-like_sf"/>
</dbReference>
<dbReference type="InterPro" id="IPR000223">
    <property type="entry name" value="Pept_S26A_signal_pept_1"/>
</dbReference>
<comment type="subcellular location">
    <subcellularLocation>
        <location evidence="6">Membrane</location>
        <topology evidence="6">Single-pass type II membrane protein</topology>
    </subcellularLocation>
</comment>
<feature type="domain" description="Peptidase S26" evidence="7">
    <location>
        <begin position="25"/>
        <end position="221"/>
    </location>
</feature>
<gene>
    <name evidence="8" type="primary">lepB</name>
    <name evidence="8" type="ORF">K1X11_020380</name>
</gene>
<dbReference type="PRINTS" id="PR00727">
    <property type="entry name" value="LEADERPTASE"/>
</dbReference>
<dbReference type="NCBIfam" id="TIGR02227">
    <property type="entry name" value="sigpep_I_bact"/>
    <property type="match status" value="1"/>
</dbReference>
<evidence type="ECO:0000256" key="6">
    <source>
        <dbReference type="RuleBase" id="RU362042"/>
    </source>
</evidence>
<dbReference type="Gene3D" id="2.10.109.10">
    <property type="entry name" value="Umud Fragment, subunit A"/>
    <property type="match status" value="1"/>
</dbReference>
<organism evidence="8 9">
    <name type="scientific">Actomonas aquatica</name>
    <dbReference type="NCBI Taxonomy" id="2866162"/>
    <lineage>
        <taxon>Bacteria</taxon>
        <taxon>Pseudomonadati</taxon>
        <taxon>Verrucomicrobiota</taxon>
        <taxon>Opitutia</taxon>
        <taxon>Opitutales</taxon>
        <taxon>Opitutaceae</taxon>
        <taxon>Actomonas</taxon>
    </lineage>
</organism>
<evidence type="ECO:0000256" key="3">
    <source>
        <dbReference type="ARBA" id="ARBA00013208"/>
    </source>
</evidence>
<proteinExistence type="inferred from homology"/>
<evidence type="ECO:0000256" key="1">
    <source>
        <dbReference type="ARBA" id="ARBA00000677"/>
    </source>
</evidence>
<comment type="catalytic activity">
    <reaction evidence="1 6">
        <text>Cleavage of hydrophobic, N-terminal signal or leader sequences from secreted and periplasmic proteins.</text>
        <dbReference type="EC" id="3.4.21.89"/>
    </reaction>
</comment>
<dbReference type="EC" id="3.4.21.89" evidence="3 6"/>
<dbReference type="Pfam" id="PF10502">
    <property type="entry name" value="Peptidase_S26"/>
    <property type="match status" value="1"/>
</dbReference>
<evidence type="ECO:0000313" key="8">
    <source>
        <dbReference type="EMBL" id="WRQ87176.1"/>
    </source>
</evidence>
<dbReference type="GO" id="GO:0009003">
    <property type="term" value="F:signal peptidase activity"/>
    <property type="evidence" value="ECO:0007669"/>
    <property type="project" value="UniProtKB-EC"/>
</dbReference>
<accession>A0ABZ1C620</accession>
<keyword evidence="6" id="KW-0645">Protease</keyword>
<dbReference type="RefSeq" id="WP_221029410.1">
    <property type="nucleotide sequence ID" value="NZ_CP139781.1"/>
</dbReference>
<dbReference type="SUPFAM" id="SSF51306">
    <property type="entry name" value="LexA/Signal peptidase"/>
    <property type="match status" value="1"/>
</dbReference>
<protein>
    <recommendedName>
        <fullName evidence="4 6">Signal peptidase I</fullName>
        <ecNumber evidence="3 6">3.4.21.89</ecNumber>
    </recommendedName>
</protein>
<keyword evidence="9" id="KW-1185">Reference proteome</keyword>
<reference evidence="8 9" key="1">
    <citation type="submission" date="2023-12" db="EMBL/GenBank/DDBJ databases">
        <title>Description of an unclassified Opitutus bacterium of Verrucomicrobiota.</title>
        <authorList>
            <person name="Zhang D.-F."/>
        </authorList>
    </citation>
    <scope>NUCLEOTIDE SEQUENCE [LARGE SCALE GENOMIC DNA]</scope>
    <source>
        <strain evidence="8 9">WL0086</strain>
    </source>
</reference>
<evidence type="ECO:0000259" key="7">
    <source>
        <dbReference type="Pfam" id="PF10502"/>
    </source>
</evidence>
<evidence type="ECO:0000256" key="2">
    <source>
        <dbReference type="ARBA" id="ARBA00009370"/>
    </source>
</evidence>